<dbReference type="EMBL" id="JARVKF010000001">
    <property type="protein sequence ID" value="KAK9426486.1"/>
    <property type="molecule type" value="Genomic_DNA"/>
</dbReference>
<keyword evidence="3" id="KW-1185">Reference proteome</keyword>
<protein>
    <submittedName>
        <fullName evidence="2">Uncharacterized protein</fullName>
    </submittedName>
</protein>
<name>A0ABR2VI79_9PEZI</name>
<comment type="caution">
    <text evidence="2">The sequence shown here is derived from an EMBL/GenBank/DDBJ whole genome shotgun (WGS) entry which is preliminary data.</text>
</comment>
<dbReference type="Proteomes" id="UP001408356">
    <property type="component" value="Unassembled WGS sequence"/>
</dbReference>
<gene>
    <name evidence="2" type="ORF">SUNI508_00013</name>
</gene>
<proteinExistence type="predicted"/>
<reference evidence="2 3" key="1">
    <citation type="journal article" date="2024" name="J. Plant Pathol.">
        <title>Sequence and assembly of the genome of Seiridium unicorne, isolate CBS 538.82, causal agent of cypress canker disease.</title>
        <authorList>
            <person name="Scali E."/>
            <person name="Rocca G.D."/>
            <person name="Danti R."/>
            <person name="Garbelotto M."/>
            <person name="Barberini S."/>
            <person name="Baroncelli R."/>
            <person name="Emiliani G."/>
        </authorList>
    </citation>
    <scope>NUCLEOTIDE SEQUENCE [LARGE SCALE GENOMIC DNA]</scope>
    <source>
        <strain evidence="2 3">BM-138-508</strain>
    </source>
</reference>
<organism evidence="2 3">
    <name type="scientific">Seiridium unicorne</name>
    <dbReference type="NCBI Taxonomy" id="138068"/>
    <lineage>
        <taxon>Eukaryota</taxon>
        <taxon>Fungi</taxon>
        <taxon>Dikarya</taxon>
        <taxon>Ascomycota</taxon>
        <taxon>Pezizomycotina</taxon>
        <taxon>Sordariomycetes</taxon>
        <taxon>Xylariomycetidae</taxon>
        <taxon>Amphisphaeriales</taxon>
        <taxon>Sporocadaceae</taxon>
        <taxon>Seiridium</taxon>
    </lineage>
</organism>
<evidence type="ECO:0000256" key="1">
    <source>
        <dbReference type="SAM" id="MobiDB-lite"/>
    </source>
</evidence>
<sequence length="61" mass="6944">MPTKKPTFKAGFGSKPIALSKEKAKSSRVQRQHKTEIEQFRPRPFIISSFRAQTKPVDDGK</sequence>
<accession>A0ABR2VI79</accession>
<feature type="region of interest" description="Disordered" evidence="1">
    <location>
        <begin position="1"/>
        <end position="43"/>
    </location>
</feature>
<evidence type="ECO:0000313" key="3">
    <source>
        <dbReference type="Proteomes" id="UP001408356"/>
    </source>
</evidence>
<evidence type="ECO:0000313" key="2">
    <source>
        <dbReference type="EMBL" id="KAK9426486.1"/>
    </source>
</evidence>